<dbReference type="Pfam" id="PF00001">
    <property type="entry name" value="7tm_1"/>
    <property type="match status" value="1"/>
</dbReference>
<keyword evidence="14" id="KW-1185">Reference proteome</keyword>
<keyword evidence="9 10" id="KW-0807">Transducer</keyword>
<protein>
    <submittedName>
        <fullName evidence="15">Prostaglandin E2 receptor EP4 subtype-like</fullName>
    </submittedName>
</protein>
<keyword evidence="3 10" id="KW-0812">Transmembrane</keyword>
<sequence>MDLAEVNVSTAGTITERPYISESFIPPVLQFVFGVVGNIIALVALTKSRKKHKWKPFYRLVAGLALTDGGGILLVYPPVLLRYASNFTFEFTKALCDYSSFMFMFMLTSSAMIVCAMSFDRFMAILYPFRYNLIGKKQRANIMLMFIWSIGAFISSLHLMGFGSSMLYYPGSWCFLNFMSHSVLDRTSSLIYSLIGLLILVLTISFNLLVIIALCRKMIKDKDTSGKKRKKNDICNVILLLAIVLVFSACWAPIMIIIFGHVTRLISNNGFMELLVVRLGITNSIVDPWIYILLRKENFVLAARHLGIICFKFSFVSDSTDPNVNPSSEERHKRMDNTLSSGKTLSTDDLNV</sequence>
<keyword evidence="4 12" id="KW-1133">Transmembrane helix</keyword>
<dbReference type="PANTHER" id="PTHR11866">
    <property type="entry name" value="G-PROTEIN COUPLED RECEPTOR FAMILY 1 MEMBER"/>
    <property type="match status" value="1"/>
</dbReference>
<evidence type="ECO:0000256" key="8">
    <source>
        <dbReference type="ARBA" id="ARBA00023180"/>
    </source>
</evidence>
<dbReference type="Gene3D" id="1.20.1070.10">
    <property type="entry name" value="Rhodopsin 7-helix transmembrane proteins"/>
    <property type="match status" value="1"/>
</dbReference>
<dbReference type="GO" id="GO:0007189">
    <property type="term" value="P:adenylate cyclase-activating G protein-coupled receptor signaling pathway"/>
    <property type="evidence" value="ECO:0007669"/>
    <property type="project" value="TreeGrafter"/>
</dbReference>
<evidence type="ECO:0000256" key="3">
    <source>
        <dbReference type="ARBA" id="ARBA00022692"/>
    </source>
</evidence>
<reference evidence="15" key="1">
    <citation type="submission" date="2025-08" db="UniProtKB">
        <authorList>
            <consortium name="RefSeq"/>
        </authorList>
    </citation>
    <scope>IDENTIFICATION</scope>
    <source>
        <tissue evidence="15">Whole sample</tissue>
    </source>
</reference>
<keyword evidence="2" id="KW-1003">Cell membrane</keyword>
<feature type="transmembrane region" description="Helical" evidence="12">
    <location>
        <begin position="236"/>
        <end position="262"/>
    </location>
</feature>
<dbReference type="PROSITE" id="PS50262">
    <property type="entry name" value="G_PROTEIN_RECEP_F1_2"/>
    <property type="match status" value="1"/>
</dbReference>
<dbReference type="GO" id="GO:0007204">
    <property type="term" value="P:positive regulation of cytosolic calcium ion concentration"/>
    <property type="evidence" value="ECO:0007669"/>
    <property type="project" value="TreeGrafter"/>
</dbReference>
<evidence type="ECO:0000256" key="1">
    <source>
        <dbReference type="ARBA" id="ARBA00004651"/>
    </source>
</evidence>
<evidence type="ECO:0000256" key="5">
    <source>
        <dbReference type="ARBA" id="ARBA00023040"/>
    </source>
</evidence>
<evidence type="ECO:0000313" key="15">
    <source>
        <dbReference type="RefSeq" id="XP_022314000.1"/>
    </source>
</evidence>
<dbReference type="Proteomes" id="UP000694844">
    <property type="component" value="Chromosome 2"/>
</dbReference>
<dbReference type="PRINTS" id="PR01788">
    <property type="entry name" value="PROSTANOIDR"/>
</dbReference>
<feature type="transmembrane region" description="Helical" evidence="12">
    <location>
        <begin position="98"/>
        <end position="119"/>
    </location>
</feature>
<dbReference type="GO" id="GO:0005886">
    <property type="term" value="C:plasma membrane"/>
    <property type="evidence" value="ECO:0007669"/>
    <property type="project" value="UniProtKB-SubCell"/>
</dbReference>
<keyword evidence="6 12" id="KW-0472">Membrane</keyword>
<comment type="subcellular location">
    <subcellularLocation>
        <location evidence="1">Cell membrane</location>
        <topology evidence="1">Multi-pass membrane protein</topology>
    </subcellularLocation>
</comment>
<dbReference type="PROSITE" id="PS00237">
    <property type="entry name" value="G_PROTEIN_RECEP_F1_1"/>
    <property type="match status" value="1"/>
</dbReference>
<dbReference type="PANTHER" id="PTHR11866:SF16">
    <property type="entry name" value="PROSTAGLANDIN E2 RECEPTOR EP4 SUBTYPE-LIKE PROTEIN"/>
    <property type="match status" value="1"/>
</dbReference>
<feature type="transmembrane region" description="Helical" evidence="12">
    <location>
        <begin position="189"/>
        <end position="215"/>
    </location>
</feature>
<keyword evidence="8" id="KW-0325">Glycoprotein</keyword>
<evidence type="ECO:0000256" key="10">
    <source>
        <dbReference type="RuleBase" id="RU000688"/>
    </source>
</evidence>
<evidence type="ECO:0000256" key="6">
    <source>
        <dbReference type="ARBA" id="ARBA00023136"/>
    </source>
</evidence>
<feature type="transmembrane region" description="Helical" evidence="12">
    <location>
        <begin position="57"/>
        <end position="78"/>
    </location>
</feature>
<dbReference type="GO" id="GO:0004930">
    <property type="term" value="F:G protein-coupled receptor activity"/>
    <property type="evidence" value="ECO:0007669"/>
    <property type="project" value="UniProtKB-KW"/>
</dbReference>
<proteinExistence type="inferred from homology"/>
<dbReference type="GeneID" id="111118707"/>
<dbReference type="SMART" id="SM01381">
    <property type="entry name" value="7TM_GPCR_Srsx"/>
    <property type="match status" value="1"/>
</dbReference>
<keyword evidence="7 10" id="KW-0675">Receptor</keyword>
<evidence type="ECO:0000256" key="12">
    <source>
        <dbReference type="SAM" id="Phobius"/>
    </source>
</evidence>
<feature type="region of interest" description="Disordered" evidence="11">
    <location>
        <begin position="320"/>
        <end position="352"/>
    </location>
</feature>
<feature type="compositionally biased region" description="Polar residues" evidence="11">
    <location>
        <begin position="337"/>
        <end position="352"/>
    </location>
</feature>
<evidence type="ECO:0000256" key="4">
    <source>
        <dbReference type="ARBA" id="ARBA00022989"/>
    </source>
</evidence>
<evidence type="ECO:0000256" key="11">
    <source>
        <dbReference type="SAM" id="MobiDB-lite"/>
    </source>
</evidence>
<dbReference type="KEGG" id="cvn:111118707"/>
<dbReference type="OrthoDB" id="5959154at2759"/>
<dbReference type="InterPro" id="IPR000276">
    <property type="entry name" value="GPCR_Rhodpsn"/>
</dbReference>
<dbReference type="PRINTS" id="PR00237">
    <property type="entry name" value="GPCRRHODOPSN"/>
</dbReference>
<dbReference type="InterPro" id="IPR017452">
    <property type="entry name" value="GPCR_Rhodpsn_7TM"/>
</dbReference>
<feature type="transmembrane region" description="Helical" evidence="12">
    <location>
        <begin position="24"/>
        <end position="45"/>
    </location>
</feature>
<comment type="similarity">
    <text evidence="10">Belongs to the G-protein coupled receptor 1 family.</text>
</comment>
<dbReference type="RefSeq" id="XP_022314000.1">
    <property type="nucleotide sequence ID" value="XM_022458292.1"/>
</dbReference>
<evidence type="ECO:0000256" key="2">
    <source>
        <dbReference type="ARBA" id="ARBA00022475"/>
    </source>
</evidence>
<feature type="transmembrane region" description="Helical" evidence="12">
    <location>
        <begin position="274"/>
        <end position="294"/>
    </location>
</feature>
<name>A0A8B8CE85_CRAVI</name>
<accession>A0A8B8CE85</accession>
<organism evidence="14 15">
    <name type="scientific">Crassostrea virginica</name>
    <name type="common">Eastern oyster</name>
    <dbReference type="NCBI Taxonomy" id="6565"/>
    <lineage>
        <taxon>Eukaryota</taxon>
        <taxon>Metazoa</taxon>
        <taxon>Spiralia</taxon>
        <taxon>Lophotrochozoa</taxon>
        <taxon>Mollusca</taxon>
        <taxon>Bivalvia</taxon>
        <taxon>Autobranchia</taxon>
        <taxon>Pteriomorphia</taxon>
        <taxon>Ostreida</taxon>
        <taxon>Ostreoidea</taxon>
        <taxon>Ostreidae</taxon>
        <taxon>Crassostrea</taxon>
    </lineage>
</organism>
<keyword evidence="5 10" id="KW-0297">G-protein coupled receptor</keyword>
<dbReference type="CDD" id="cd14981">
    <property type="entry name" value="7tmA_Prostanoid_R"/>
    <property type="match status" value="1"/>
</dbReference>
<feature type="transmembrane region" description="Helical" evidence="12">
    <location>
        <begin position="140"/>
        <end position="169"/>
    </location>
</feature>
<gene>
    <name evidence="15" type="primary">LOC111118707</name>
</gene>
<evidence type="ECO:0000313" key="14">
    <source>
        <dbReference type="Proteomes" id="UP000694844"/>
    </source>
</evidence>
<dbReference type="SUPFAM" id="SSF81321">
    <property type="entry name" value="Family A G protein-coupled receptor-like"/>
    <property type="match status" value="1"/>
</dbReference>
<dbReference type="AlphaFoldDB" id="A0A8B8CE85"/>
<dbReference type="InterPro" id="IPR008365">
    <property type="entry name" value="Prostanoid_rcpt"/>
</dbReference>
<evidence type="ECO:0000259" key="13">
    <source>
        <dbReference type="PROSITE" id="PS50262"/>
    </source>
</evidence>
<evidence type="ECO:0000256" key="9">
    <source>
        <dbReference type="ARBA" id="ARBA00023224"/>
    </source>
</evidence>
<feature type="domain" description="G-protein coupled receptors family 1 profile" evidence="13">
    <location>
        <begin position="37"/>
        <end position="291"/>
    </location>
</feature>
<evidence type="ECO:0000256" key="7">
    <source>
        <dbReference type="ARBA" id="ARBA00023170"/>
    </source>
</evidence>